<dbReference type="PROSITE" id="PS51918">
    <property type="entry name" value="RADICAL_SAM"/>
    <property type="match status" value="1"/>
</dbReference>
<dbReference type="Proteomes" id="UP001153328">
    <property type="component" value="Unassembled WGS sequence"/>
</dbReference>
<dbReference type="NCBIfam" id="TIGR04269">
    <property type="entry name" value="SAM_SPASM_FxsB"/>
    <property type="match status" value="1"/>
</dbReference>
<dbReference type="InterPro" id="IPR058240">
    <property type="entry name" value="rSAM_sf"/>
</dbReference>
<dbReference type="SFLD" id="SFLDS00029">
    <property type="entry name" value="Radical_SAM"/>
    <property type="match status" value="1"/>
</dbReference>
<evidence type="ECO:0000256" key="4">
    <source>
        <dbReference type="ARBA" id="ARBA00023014"/>
    </source>
</evidence>
<dbReference type="EMBL" id="CAJVAX010000001">
    <property type="protein sequence ID" value="CAG7605133.1"/>
    <property type="molecule type" value="Genomic_DNA"/>
</dbReference>
<comment type="caution">
    <text evidence="6">The sequence shown here is derived from an EMBL/GenBank/DDBJ whole genome shotgun (WGS) entry which is preliminary data.</text>
</comment>
<dbReference type="SFLD" id="SFLDG01072">
    <property type="entry name" value="dehydrogenase_like"/>
    <property type="match status" value="1"/>
</dbReference>
<dbReference type="SFLD" id="SFLDG01386">
    <property type="entry name" value="main_SPASM_domain-containing"/>
    <property type="match status" value="1"/>
</dbReference>
<dbReference type="InterPro" id="IPR026335">
    <property type="entry name" value="rSAM_SPASM_FxsB"/>
</dbReference>
<accession>A0A9W4E2F1</accession>
<dbReference type="SFLD" id="SFLDG01067">
    <property type="entry name" value="SPASM/twitch_domain_containing"/>
    <property type="match status" value="1"/>
</dbReference>
<dbReference type="CDD" id="cd01335">
    <property type="entry name" value="Radical_SAM"/>
    <property type="match status" value="1"/>
</dbReference>
<dbReference type="InterPro" id="IPR013785">
    <property type="entry name" value="Aldolase_TIM"/>
</dbReference>
<protein>
    <submittedName>
        <fullName evidence="6">Radical SAM domain protein</fullName>
    </submittedName>
</protein>
<evidence type="ECO:0000256" key="2">
    <source>
        <dbReference type="ARBA" id="ARBA00022723"/>
    </source>
</evidence>
<dbReference type="Pfam" id="PF04055">
    <property type="entry name" value="Radical_SAM"/>
    <property type="match status" value="1"/>
</dbReference>
<evidence type="ECO:0000256" key="3">
    <source>
        <dbReference type="ARBA" id="ARBA00023004"/>
    </source>
</evidence>
<evidence type="ECO:0000313" key="6">
    <source>
        <dbReference type="EMBL" id="CAG7605133.1"/>
    </source>
</evidence>
<dbReference type="InterPro" id="IPR023867">
    <property type="entry name" value="Sulphatase_maturase_rSAM"/>
</dbReference>
<dbReference type="Gene3D" id="3.20.20.70">
    <property type="entry name" value="Aldolase class I"/>
    <property type="match status" value="1"/>
</dbReference>
<keyword evidence="3" id="KW-0408">Iron</keyword>
<keyword evidence="2" id="KW-0479">Metal-binding</keyword>
<evidence type="ECO:0000313" key="7">
    <source>
        <dbReference type="Proteomes" id="UP001153328"/>
    </source>
</evidence>
<evidence type="ECO:0000256" key="1">
    <source>
        <dbReference type="ARBA" id="ARBA00022691"/>
    </source>
</evidence>
<dbReference type="PANTHER" id="PTHR43273:SF8">
    <property type="entry name" value="RADICAL SAM DOMAIN PROTEIN"/>
    <property type="match status" value="1"/>
</dbReference>
<organism evidence="6 7">
    <name type="scientific">Actinacidiphila bryophytorum</name>
    <dbReference type="NCBI Taxonomy" id="1436133"/>
    <lineage>
        <taxon>Bacteria</taxon>
        <taxon>Bacillati</taxon>
        <taxon>Actinomycetota</taxon>
        <taxon>Actinomycetes</taxon>
        <taxon>Kitasatosporales</taxon>
        <taxon>Streptomycetaceae</taxon>
        <taxon>Actinacidiphila</taxon>
    </lineage>
</organism>
<gene>
    <name evidence="6" type="ORF">SBRY_10792</name>
</gene>
<sequence length="415" mass="45308">MEIPLITAEAAAAEWPNQAFVDEALADPSWRPLPFTQFVVKMHGRCNLSCDYCYIYEMADQSWRAKPMAMSRATVDRTAYRITEHLTAHRDELTHVIVTFLGGEALLVGAEELDYAATAFRAAMPDGIEAILSVTTNGILLDDPAMIAVLEKHDIKVTLSLDGARDAHDRHRKYANGKGSFDAVMRGVAALRAAATVPDRLRNVLCVVDLENDPLETYEALAAVGAPQVDFLLPLDDWERKPPGWTGDTGGTAYADWLIPIFERWYGTVPMPTSVRFFDSIVGLVLGGQSTTEAVGLEDFQSLTIDTDGSIELIDALKSTFQDAPLTGLDVFRNAFDEAQLHPGVVARQRGAEGLCETCRACALRDICGGGQYTNRYAAGTGFLNPTVFCLDQAALINHIRGRVLDDVARLKAAL</sequence>
<dbReference type="GO" id="GO:0051536">
    <property type="term" value="F:iron-sulfur cluster binding"/>
    <property type="evidence" value="ECO:0007669"/>
    <property type="project" value="UniProtKB-KW"/>
</dbReference>
<dbReference type="SUPFAM" id="SSF102114">
    <property type="entry name" value="Radical SAM enzymes"/>
    <property type="match status" value="1"/>
</dbReference>
<dbReference type="GO" id="GO:0046872">
    <property type="term" value="F:metal ion binding"/>
    <property type="evidence" value="ECO:0007669"/>
    <property type="project" value="UniProtKB-KW"/>
</dbReference>
<keyword evidence="1" id="KW-0949">S-adenosyl-L-methionine</keyword>
<keyword evidence="7" id="KW-1185">Reference proteome</keyword>
<name>A0A9W4E2F1_9ACTN</name>
<feature type="domain" description="Radical SAM core" evidence="5">
    <location>
        <begin position="31"/>
        <end position="279"/>
    </location>
</feature>
<reference evidence="6" key="1">
    <citation type="submission" date="2021-06" db="EMBL/GenBank/DDBJ databases">
        <authorList>
            <person name="Arsene-Ploetze F."/>
        </authorList>
    </citation>
    <scope>NUCLEOTIDE SEQUENCE</scope>
    <source>
        <strain evidence="6">SBRY1</strain>
    </source>
</reference>
<evidence type="ECO:0000259" key="5">
    <source>
        <dbReference type="PROSITE" id="PS51918"/>
    </source>
</evidence>
<dbReference type="InterPro" id="IPR007197">
    <property type="entry name" value="rSAM"/>
</dbReference>
<dbReference type="RefSeq" id="WP_205047707.1">
    <property type="nucleotide sequence ID" value="NZ_CAJVAX010000001.1"/>
</dbReference>
<dbReference type="GO" id="GO:0016491">
    <property type="term" value="F:oxidoreductase activity"/>
    <property type="evidence" value="ECO:0007669"/>
    <property type="project" value="InterPro"/>
</dbReference>
<dbReference type="AlphaFoldDB" id="A0A9W4E2F1"/>
<proteinExistence type="predicted"/>
<keyword evidence="4" id="KW-0411">Iron-sulfur</keyword>
<dbReference type="PANTHER" id="PTHR43273">
    <property type="entry name" value="ANAEROBIC SULFATASE-MATURATING ENZYME HOMOLOG ASLB-RELATED"/>
    <property type="match status" value="1"/>
</dbReference>